<dbReference type="RefSeq" id="WP_066519790.1">
    <property type="nucleotide sequence ID" value="NZ_CABMOF010000002.1"/>
</dbReference>
<dbReference type="SUPFAM" id="SSF49899">
    <property type="entry name" value="Concanavalin A-like lectins/glucanases"/>
    <property type="match status" value="1"/>
</dbReference>
<organism evidence="1 2">
    <name type="scientific">Christensenella minuta</name>
    <dbReference type="NCBI Taxonomy" id="626937"/>
    <lineage>
        <taxon>Bacteria</taxon>
        <taxon>Bacillati</taxon>
        <taxon>Bacillota</taxon>
        <taxon>Clostridia</taxon>
        <taxon>Christensenellales</taxon>
        <taxon>Christensenellaceae</taxon>
        <taxon>Christensenella</taxon>
    </lineage>
</organism>
<dbReference type="Gene3D" id="2.60.120.200">
    <property type="match status" value="1"/>
</dbReference>
<dbReference type="PANTHER" id="PTHR35332:SF2">
    <property type="entry name" value="REGULATION OF ENOLASE PROTEIN 1"/>
    <property type="match status" value="1"/>
</dbReference>
<sequence>MHLAGRTAKWLNMPHQATVTDKRIVIHAEPGTDLWQNTYYNFTKNTGHGLVAEADEECSFTVKATREGSSLYDQCGILVYLDEKNWAKVCMEYEDETTQKLGSVVTSGGYSDWAWADIPGENRVMYYRVSRLKDSFLFEASRGGKEYEQMRIFHLRCKNAAVRIGVFACCPTGDGMKAVFEGAAFTPPAWKPYKGE</sequence>
<dbReference type="OrthoDB" id="9808724at2"/>
<dbReference type="Pfam" id="PF07081">
    <property type="entry name" value="DUF1349"/>
    <property type="match status" value="1"/>
</dbReference>
<dbReference type="InterPro" id="IPR009784">
    <property type="entry name" value="DUF1349"/>
</dbReference>
<dbReference type="InterPro" id="IPR015987">
    <property type="entry name" value="UCP022704"/>
</dbReference>
<gene>
    <name evidence="1" type="ORF">HMPREF3293_01697</name>
</gene>
<dbReference type="AlphaFoldDB" id="A0A136Q469"/>
<proteinExistence type="predicted"/>
<accession>A0A136Q469</accession>
<comment type="caution">
    <text evidence="1">The sequence shown here is derived from an EMBL/GenBank/DDBJ whole genome shotgun (WGS) entry which is preliminary data.</text>
</comment>
<keyword evidence="2" id="KW-1185">Reference proteome</keyword>
<evidence type="ECO:0000313" key="1">
    <source>
        <dbReference type="EMBL" id="KXK65483.1"/>
    </source>
</evidence>
<evidence type="ECO:0008006" key="3">
    <source>
        <dbReference type="Google" id="ProtNLM"/>
    </source>
</evidence>
<dbReference type="PIRSF" id="PIRSF022704">
    <property type="entry name" value="UCP022704"/>
    <property type="match status" value="1"/>
</dbReference>
<reference evidence="1 2" key="1">
    <citation type="submission" date="2016-02" db="EMBL/GenBank/DDBJ databases">
        <authorList>
            <person name="Wen L."/>
            <person name="He K."/>
            <person name="Yang H."/>
        </authorList>
    </citation>
    <scope>NUCLEOTIDE SEQUENCE [LARGE SCALE GENOMIC DNA]</scope>
    <source>
        <strain evidence="1 2">DSM 22607</strain>
    </source>
</reference>
<name>A0A136Q469_9FIRM</name>
<dbReference type="EMBL" id="LSZW01000061">
    <property type="protein sequence ID" value="KXK65483.1"/>
    <property type="molecule type" value="Genomic_DNA"/>
</dbReference>
<protein>
    <recommendedName>
        <fullName evidence="3">DUF1349 domain-containing protein</fullName>
    </recommendedName>
</protein>
<dbReference type="Proteomes" id="UP000070366">
    <property type="component" value="Unassembled WGS sequence"/>
</dbReference>
<dbReference type="InterPro" id="IPR013320">
    <property type="entry name" value="ConA-like_dom_sf"/>
</dbReference>
<evidence type="ECO:0000313" key="2">
    <source>
        <dbReference type="Proteomes" id="UP000070366"/>
    </source>
</evidence>
<dbReference type="PANTHER" id="PTHR35332">
    <property type="entry name" value="REGULATION OF ENOLASE PROTEIN 1"/>
    <property type="match status" value="1"/>
</dbReference>
<dbReference type="KEGG" id="cmiu:B1H56_11240"/>
<dbReference type="STRING" id="626937.HMPREF3293_01697"/>